<dbReference type="Proteomes" id="UP001153620">
    <property type="component" value="Chromosome 2"/>
</dbReference>
<dbReference type="SUPFAM" id="SSF49854">
    <property type="entry name" value="Spermadhesin, CUB domain"/>
    <property type="match status" value="1"/>
</dbReference>
<evidence type="ECO:0000256" key="1">
    <source>
        <dbReference type="ARBA" id="ARBA00023157"/>
    </source>
</evidence>
<keyword evidence="7" id="KW-1185">Reference proteome</keyword>
<accession>A0A9N9RS63</accession>
<feature type="region of interest" description="Disordered" evidence="3">
    <location>
        <begin position="378"/>
        <end position="439"/>
    </location>
</feature>
<protein>
    <recommendedName>
        <fullName evidence="5">CUB domain-containing protein</fullName>
    </recommendedName>
</protein>
<proteinExistence type="predicted"/>
<dbReference type="AlphaFoldDB" id="A0A9N9RS63"/>
<feature type="chain" id="PRO_5040161046" description="CUB domain-containing protein" evidence="4">
    <location>
        <begin position="21"/>
        <end position="549"/>
    </location>
</feature>
<reference evidence="6" key="1">
    <citation type="submission" date="2022-01" db="EMBL/GenBank/DDBJ databases">
        <authorList>
            <person name="King R."/>
        </authorList>
    </citation>
    <scope>NUCLEOTIDE SEQUENCE</scope>
</reference>
<dbReference type="InterPro" id="IPR000859">
    <property type="entry name" value="CUB_dom"/>
</dbReference>
<dbReference type="PANTHER" id="PTHR33236">
    <property type="entry name" value="INTRAFLAGELLAR TRANSPORT PROTEIN 122 FAMILY PROTEIN-RELATED"/>
    <property type="match status" value="1"/>
</dbReference>
<feature type="disulfide bond" evidence="2">
    <location>
        <begin position="191"/>
        <end position="208"/>
    </location>
</feature>
<dbReference type="Pfam" id="PF26080">
    <property type="entry name" value="CUB_animal"/>
    <property type="match status" value="2"/>
</dbReference>
<evidence type="ECO:0000256" key="2">
    <source>
        <dbReference type="PROSITE-ProRule" id="PRU00059"/>
    </source>
</evidence>
<dbReference type="InterPro" id="IPR058698">
    <property type="entry name" value="CUB_metazoa"/>
</dbReference>
<evidence type="ECO:0000256" key="4">
    <source>
        <dbReference type="SAM" id="SignalP"/>
    </source>
</evidence>
<dbReference type="OrthoDB" id="6344756at2759"/>
<sequence>MKKLLFSWVFLHVSINFISNAPKSWPYMKNYDIWSSSSSGNNTIDTVNGNSQNTLQSNIDFKSNLHLGKSKRKSKVINFFSPFSVDDECLSDDGRRTGVCMNVYECRLQGGVSRGDCALGFGACCIFETTCDGEISNNVTYFTSPKFPALMPGDRDYCSLKIKPMSDEISQIRLDFIHFSLSQPNRRTGICESDIFSLEGGSSPFRLCGYNSGQHIFYDMIPKQQGRQFMGMGQVPPELKINITLNRRSISPRMWEIRVTQIPFSSRSPTGCLQYFTGTEGIIQTFNFAENGRHLANQNYRSCIRQEMRMCSIQYEPCDDNSFGIGPQMGMNGMGPLSNPTNMNDPGVLGDQPVNPAMDEMVVADDMVAMDEVMDGEGVAEGEDGTAGEDPVANDETPAEDTPAEDTPAEDTPAEDEPAQDDEPAADEEGSGGADGGGFPSFFPSFQFPSFFRSFTGRKSRQIYSTCLDRITMPCIMEDFIAAGMGNVPSCVPVHCGNSLCYNGASSCRVETSVTPFHVGIHFGDGRGNKGSPEDNIGACLRYRQLPCT</sequence>
<name>A0A9N9RS63_9DIPT</name>
<feature type="compositionally biased region" description="Acidic residues" evidence="3">
    <location>
        <begin position="397"/>
        <end position="430"/>
    </location>
</feature>
<evidence type="ECO:0000259" key="5">
    <source>
        <dbReference type="PROSITE" id="PS01180"/>
    </source>
</evidence>
<dbReference type="InterPro" id="IPR035914">
    <property type="entry name" value="Sperma_CUB_dom_sf"/>
</dbReference>
<evidence type="ECO:0000313" key="7">
    <source>
        <dbReference type="Proteomes" id="UP001153620"/>
    </source>
</evidence>
<dbReference type="Gene3D" id="2.60.120.290">
    <property type="entry name" value="Spermadhesin, CUB domain"/>
    <property type="match status" value="1"/>
</dbReference>
<feature type="disulfide bond" evidence="2">
    <location>
        <begin position="131"/>
        <end position="158"/>
    </location>
</feature>
<organism evidence="6 7">
    <name type="scientific">Chironomus riparius</name>
    <dbReference type="NCBI Taxonomy" id="315576"/>
    <lineage>
        <taxon>Eukaryota</taxon>
        <taxon>Metazoa</taxon>
        <taxon>Ecdysozoa</taxon>
        <taxon>Arthropoda</taxon>
        <taxon>Hexapoda</taxon>
        <taxon>Insecta</taxon>
        <taxon>Pterygota</taxon>
        <taxon>Neoptera</taxon>
        <taxon>Endopterygota</taxon>
        <taxon>Diptera</taxon>
        <taxon>Nematocera</taxon>
        <taxon>Chironomoidea</taxon>
        <taxon>Chironomidae</taxon>
        <taxon>Chironominae</taxon>
        <taxon>Chironomus</taxon>
    </lineage>
</organism>
<evidence type="ECO:0000256" key="3">
    <source>
        <dbReference type="SAM" id="MobiDB-lite"/>
    </source>
</evidence>
<dbReference type="PROSITE" id="PS01180">
    <property type="entry name" value="CUB"/>
    <property type="match status" value="1"/>
</dbReference>
<dbReference type="PANTHER" id="PTHR33236:SF4">
    <property type="entry name" value="CUB DOMAIN-CONTAINING PROTEIN"/>
    <property type="match status" value="1"/>
</dbReference>
<feature type="signal peptide" evidence="4">
    <location>
        <begin position="1"/>
        <end position="20"/>
    </location>
</feature>
<reference evidence="6" key="2">
    <citation type="submission" date="2022-10" db="EMBL/GenBank/DDBJ databases">
        <authorList>
            <consortium name="ENA_rothamsted_submissions"/>
            <consortium name="culmorum"/>
            <person name="King R."/>
        </authorList>
    </citation>
    <scope>NUCLEOTIDE SEQUENCE</scope>
</reference>
<evidence type="ECO:0000313" key="6">
    <source>
        <dbReference type="EMBL" id="CAG9802277.1"/>
    </source>
</evidence>
<feature type="domain" description="CUB" evidence="5">
    <location>
        <begin position="131"/>
        <end position="209"/>
    </location>
</feature>
<gene>
    <name evidence="6" type="ORF">CHIRRI_LOCUS5190</name>
</gene>
<dbReference type="EMBL" id="OU895878">
    <property type="protein sequence ID" value="CAG9802277.1"/>
    <property type="molecule type" value="Genomic_DNA"/>
</dbReference>
<feature type="compositionally biased region" description="Acidic residues" evidence="3">
    <location>
        <begin position="378"/>
        <end position="387"/>
    </location>
</feature>
<keyword evidence="4" id="KW-0732">Signal</keyword>
<keyword evidence="1 2" id="KW-1015">Disulfide bond</keyword>